<proteinExistence type="predicted"/>
<dbReference type="GO" id="GO:0080120">
    <property type="term" value="P:CAAX-box protein maturation"/>
    <property type="evidence" value="ECO:0007669"/>
    <property type="project" value="UniProtKB-ARBA"/>
</dbReference>
<dbReference type="PROSITE" id="PS50222">
    <property type="entry name" value="EF_HAND_2"/>
    <property type="match status" value="1"/>
</dbReference>
<feature type="transmembrane region" description="Helical" evidence="2">
    <location>
        <begin position="191"/>
        <end position="213"/>
    </location>
</feature>
<feature type="signal peptide" evidence="3">
    <location>
        <begin position="1"/>
        <end position="21"/>
    </location>
</feature>
<evidence type="ECO:0000313" key="6">
    <source>
        <dbReference type="Proteomes" id="UP000266841"/>
    </source>
</evidence>
<dbReference type="SUPFAM" id="SSF47473">
    <property type="entry name" value="EF-hand"/>
    <property type="match status" value="1"/>
</dbReference>
<feature type="domain" description="EF-hand" evidence="4">
    <location>
        <begin position="301"/>
        <end position="336"/>
    </location>
</feature>
<dbReference type="InterPro" id="IPR011992">
    <property type="entry name" value="EF-hand-dom_pair"/>
</dbReference>
<keyword evidence="1" id="KW-0106">Calcium</keyword>
<comment type="caution">
    <text evidence="5">The sequence shown here is derived from an EMBL/GenBank/DDBJ whole genome shotgun (WGS) entry which is preliminary data.</text>
</comment>
<protein>
    <recommendedName>
        <fullName evidence="4">EF-hand domain-containing protein</fullName>
    </recommendedName>
</protein>
<dbReference type="Gene3D" id="1.10.238.10">
    <property type="entry name" value="EF-hand"/>
    <property type="match status" value="1"/>
</dbReference>
<dbReference type="OrthoDB" id="444540at2759"/>
<keyword evidence="3" id="KW-0732">Signal</keyword>
<dbReference type="GO" id="GO:0004175">
    <property type="term" value="F:endopeptidase activity"/>
    <property type="evidence" value="ECO:0007669"/>
    <property type="project" value="UniProtKB-ARBA"/>
</dbReference>
<dbReference type="Pfam" id="PF13499">
    <property type="entry name" value="EF-hand_7"/>
    <property type="match status" value="1"/>
</dbReference>
<dbReference type="Pfam" id="PF02517">
    <property type="entry name" value="Rce1-like"/>
    <property type="match status" value="1"/>
</dbReference>
<reference evidence="5 6" key="1">
    <citation type="journal article" date="2012" name="Genome Biol.">
        <title>Genome and low-iron response of an oceanic diatom adapted to chronic iron limitation.</title>
        <authorList>
            <person name="Lommer M."/>
            <person name="Specht M."/>
            <person name="Roy A.S."/>
            <person name="Kraemer L."/>
            <person name="Andreson R."/>
            <person name="Gutowska M.A."/>
            <person name="Wolf J."/>
            <person name="Bergner S.V."/>
            <person name="Schilhabel M.B."/>
            <person name="Klostermeier U.C."/>
            <person name="Beiko R.G."/>
            <person name="Rosenstiel P."/>
            <person name="Hippler M."/>
            <person name="Laroche J."/>
        </authorList>
    </citation>
    <scope>NUCLEOTIDE SEQUENCE [LARGE SCALE GENOMIC DNA]</scope>
    <source>
        <strain evidence="5 6">CCMP1005</strain>
    </source>
</reference>
<dbReference type="AlphaFoldDB" id="K0RGP1"/>
<dbReference type="GO" id="GO:0005509">
    <property type="term" value="F:calcium ion binding"/>
    <property type="evidence" value="ECO:0007669"/>
    <property type="project" value="InterPro"/>
</dbReference>
<gene>
    <name evidence="5" type="ORF">THAOC_35692</name>
</gene>
<keyword evidence="2" id="KW-1133">Transmembrane helix</keyword>
<accession>K0RGP1</accession>
<evidence type="ECO:0000259" key="4">
    <source>
        <dbReference type="PROSITE" id="PS50222"/>
    </source>
</evidence>
<dbReference type="InterPro" id="IPR002048">
    <property type="entry name" value="EF_hand_dom"/>
</dbReference>
<dbReference type="eggNOG" id="ENOG502S7PH">
    <property type="taxonomic scope" value="Eukaryota"/>
</dbReference>
<feature type="chain" id="PRO_5003837016" description="EF-hand domain-containing protein" evidence="3">
    <location>
        <begin position="22"/>
        <end position="663"/>
    </location>
</feature>
<dbReference type="CDD" id="cd00051">
    <property type="entry name" value="EFh"/>
    <property type="match status" value="1"/>
</dbReference>
<evidence type="ECO:0000256" key="2">
    <source>
        <dbReference type="SAM" id="Phobius"/>
    </source>
</evidence>
<feature type="transmembrane region" description="Helical" evidence="2">
    <location>
        <begin position="225"/>
        <end position="256"/>
    </location>
</feature>
<evidence type="ECO:0000256" key="3">
    <source>
        <dbReference type="SAM" id="SignalP"/>
    </source>
</evidence>
<feature type="transmembrane region" description="Helical" evidence="2">
    <location>
        <begin position="153"/>
        <end position="171"/>
    </location>
</feature>
<keyword evidence="2" id="KW-0812">Transmembrane</keyword>
<dbReference type="InterPro" id="IPR018247">
    <property type="entry name" value="EF_Hand_1_Ca_BS"/>
</dbReference>
<keyword evidence="2" id="KW-0472">Membrane</keyword>
<dbReference type="EMBL" id="AGNL01048341">
    <property type="protein sequence ID" value="EJK45682.1"/>
    <property type="molecule type" value="Genomic_DNA"/>
</dbReference>
<name>K0RGP1_THAOC</name>
<evidence type="ECO:0000256" key="1">
    <source>
        <dbReference type="ARBA" id="ARBA00022837"/>
    </source>
</evidence>
<dbReference type="PROSITE" id="PS00018">
    <property type="entry name" value="EF_HAND_1"/>
    <property type="match status" value="2"/>
</dbReference>
<dbReference type="Proteomes" id="UP000266841">
    <property type="component" value="Unassembled WGS sequence"/>
</dbReference>
<dbReference type="InterPro" id="IPR003675">
    <property type="entry name" value="Rce1/LyrA-like_dom"/>
</dbReference>
<sequence length="663" mass="70953">MIANTVLFAAALSSIAAPIHGFQVSPPLAVLKMSKKNRPSVVNLPMDSGGGDDATTAKPISQPTSINLPLVLTNLANQAFIGSTIWTGGAGYQTLVEHANFDSGAVLLGVAGVIPLLLLSRKIETSESPYVSGLNLSTNMAVLKLFGPKARPVLALAISVLLASVTGITEETVFRGQSLPTFANNYFEGDYLAGAVCSTLLFAILHTNPLGFFKSRDAFIDNSTLLILQLINGSTFCLLYLATGNLAVSIIAHALYDTYTFYKTHLVDVAGQMEYAERETSMPTCSSDKVEKMWIESRGEQWLKDAKQAFYLMDTNKDGTLSRKELRIALYSYGIYLSRAQSELVEVAADTDQSGSIDFDEYLDYIGPPGSQYKAVKYTLFGPTHSTLPAQAVVSILTPGNSQLLTTSAIIAGCCFVASFTMENWATFQAPSPIAARTRFKTIFTGALIAIMAPIPSINTAFSVVDLSTVVAYSTQADVAHIKSTAFSAAHCSAILTEIHAAAQMLAIVFQTATTARQGPSVEGPIGTPIPPRVAGAIDRTVFLQGTDTSLVCSRLPPHESEVNLQEVSEVAQRAYAFPPDARAAHEENRADPVPELAAQQANEYGLDVVVRETGGQARLDFPEVDRVPVVARAGDGGRDYCPGRLAELTFVGDRAESARRGR</sequence>
<evidence type="ECO:0000313" key="5">
    <source>
        <dbReference type="EMBL" id="EJK45682.1"/>
    </source>
</evidence>
<keyword evidence="6" id="KW-1185">Reference proteome</keyword>
<organism evidence="5 6">
    <name type="scientific">Thalassiosira oceanica</name>
    <name type="common">Marine diatom</name>
    <dbReference type="NCBI Taxonomy" id="159749"/>
    <lineage>
        <taxon>Eukaryota</taxon>
        <taxon>Sar</taxon>
        <taxon>Stramenopiles</taxon>
        <taxon>Ochrophyta</taxon>
        <taxon>Bacillariophyta</taxon>
        <taxon>Coscinodiscophyceae</taxon>
        <taxon>Thalassiosirophycidae</taxon>
        <taxon>Thalassiosirales</taxon>
        <taxon>Thalassiosiraceae</taxon>
        <taxon>Thalassiosira</taxon>
    </lineage>
</organism>